<evidence type="ECO:0000256" key="3">
    <source>
        <dbReference type="ARBA" id="ARBA00023163"/>
    </source>
</evidence>
<dbReference type="PANTHER" id="PTHR43280">
    <property type="entry name" value="ARAC-FAMILY TRANSCRIPTIONAL REGULATOR"/>
    <property type="match status" value="1"/>
</dbReference>
<name>A0A4Q7PGR1_9FLAO</name>
<dbReference type="InterPro" id="IPR018062">
    <property type="entry name" value="HTH_AraC-typ_CS"/>
</dbReference>
<dbReference type="EMBL" id="SGXE01000001">
    <property type="protein sequence ID" value="RZS99723.1"/>
    <property type="molecule type" value="Genomic_DNA"/>
</dbReference>
<dbReference type="GO" id="GO:0003700">
    <property type="term" value="F:DNA-binding transcription factor activity"/>
    <property type="evidence" value="ECO:0007669"/>
    <property type="project" value="InterPro"/>
</dbReference>
<dbReference type="RefSeq" id="WP_130285544.1">
    <property type="nucleotide sequence ID" value="NZ_SGXE01000001.1"/>
</dbReference>
<dbReference type="Pfam" id="PF12833">
    <property type="entry name" value="HTH_18"/>
    <property type="match status" value="1"/>
</dbReference>
<dbReference type="AlphaFoldDB" id="A0A4Q7PGR1"/>
<dbReference type="InterPro" id="IPR013096">
    <property type="entry name" value="Cupin_2"/>
</dbReference>
<evidence type="ECO:0000313" key="5">
    <source>
        <dbReference type="EMBL" id="RZS99723.1"/>
    </source>
</evidence>
<evidence type="ECO:0000256" key="2">
    <source>
        <dbReference type="ARBA" id="ARBA00023125"/>
    </source>
</evidence>
<keyword evidence="1" id="KW-0805">Transcription regulation</keyword>
<dbReference type="SUPFAM" id="SSF51182">
    <property type="entry name" value="RmlC-like cupins"/>
    <property type="match status" value="1"/>
</dbReference>
<protein>
    <submittedName>
        <fullName evidence="5">AraC family transcriptional regulator</fullName>
    </submittedName>
</protein>
<gene>
    <name evidence="5" type="ORF">EV197_0947</name>
</gene>
<dbReference type="InterPro" id="IPR018060">
    <property type="entry name" value="HTH_AraC"/>
</dbReference>
<keyword evidence="2" id="KW-0238">DNA-binding</keyword>
<feature type="domain" description="HTH araC/xylS-type" evidence="4">
    <location>
        <begin position="180"/>
        <end position="279"/>
    </location>
</feature>
<dbReference type="OrthoDB" id="1410704at2"/>
<sequence length="286" mass="33451">MKPLPFKIPKTSDATLIVQEDRGAILYDHYHQHEELQISLIVQGEGKLVVRDSFSEYRPGDLLVFGSKVPHLFKSTFTGKETYMISLFFTEDSFGRAFFDLPEFSKLKSFFENTSYGFKVLSQPKGLHQLFLTLVHSKQKLHRFILFLQVLECIIDIPVQKLSQQPLQKKYREGEGQRMAKVFQRMIEDFNEDISLSEIARMANMTPNAFCRYFKQRTNKTFFQFLTEIRITNVTRLLEKNRELSIAEAAYQSGFKNLSNFNRKFKAIKQITPSAYKKTLNDPHLF</sequence>
<dbReference type="PANTHER" id="PTHR43280:SF27">
    <property type="entry name" value="TRANSCRIPTIONAL REGULATOR MTLR"/>
    <property type="match status" value="1"/>
</dbReference>
<dbReference type="Proteomes" id="UP000292262">
    <property type="component" value="Unassembled WGS sequence"/>
</dbReference>
<proteinExistence type="predicted"/>
<evidence type="ECO:0000313" key="6">
    <source>
        <dbReference type="Proteomes" id="UP000292262"/>
    </source>
</evidence>
<comment type="caution">
    <text evidence="5">The sequence shown here is derived from an EMBL/GenBank/DDBJ whole genome shotgun (WGS) entry which is preliminary data.</text>
</comment>
<dbReference type="SMART" id="SM00342">
    <property type="entry name" value="HTH_ARAC"/>
    <property type="match status" value="1"/>
</dbReference>
<dbReference type="Gene3D" id="2.60.120.10">
    <property type="entry name" value="Jelly Rolls"/>
    <property type="match status" value="1"/>
</dbReference>
<accession>A0A4Q7PGR1</accession>
<dbReference type="GO" id="GO:0043565">
    <property type="term" value="F:sequence-specific DNA binding"/>
    <property type="evidence" value="ECO:0007669"/>
    <property type="project" value="InterPro"/>
</dbReference>
<keyword evidence="3" id="KW-0804">Transcription</keyword>
<dbReference type="Gene3D" id="1.10.10.60">
    <property type="entry name" value="Homeodomain-like"/>
    <property type="match status" value="2"/>
</dbReference>
<dbReference type="PROSITE" id="PS01124">
    <property type="entry name" value="HTH_ARAC_FAMILY_2"/>
    <property type="match status" value="1"/>
</dbReference>
<dbReference type="InterPro" id="IPR014710">
    <property type="entry name" value="RmlC-like_jellyroll"/>
</dbReference>
<evidence type="ECO:0000256" key="1">
    <source>
        <dbReference type="ARBA" id="ARBA00023015"/>
    </source>
</evidence>
<dbReference type="InterPro" id="IPR009057">
    <property type="entry name" value="Homeodomain-like_sf"/>
</dbReference>
<reference evidence="5 6" key="1">
    <citation type="submission" date="2019-02" db="EMBL/GenBank/DDBJ databases">
        <title>Genomic Encyclopedia of Type Strains, Phase IV (KMG-IV): sequencing the most valuable type-strain genomes for metagenomic binning, comparative biology and taxonomic classification.</title>
        <authorList>
            <person name="Goeker M."/>
        </authorList>
    </citation>
    <scope>NUCLEOTIDE SEQUENCE [LARGE SCALE GENOMIC DNA]</scope>
    <source>
        <strain evidence="5 6">DSM 17196</strain>
    </source>
</reference>
<evidence type="ECO:0000259" key="4">
    <source>
        <dbReference type="PROSITE" id="PS01124"/>
    </source>
</evidence>
<dbReference type="SUPFAM" id="SSF46689">
    <property type="entry name" value="Homeodomain-like"/>
    <property type="match status" value="2"/>
</dbReference>
<dbReference type="InterPro" id="IPR011051">
    <property type="entry name" value="RmlC_Cupin_sf"/>
</dbReference>
<dbReference type="Pfam" id="PF07883">
    <property type="entry name" value="Cupin_2"/>
    <property type="match status" value="1"/>
</dbReference>
<organism evidence="5 6">
    <name type="scientific">Aquimarina brevivitae</name>
    <dbReference type="NCBI Taxonomy" id="323412"/>
    <lineage>
        <taxon>Bacteria</taxon>
        <taxon>Pseudomonadati</taxon>
        <taxon>Bacteroidota</taxon>
        <taxon>Flavobacteriia</taxon>
        <taxon>Flavobacteriales</taxon>
        <taxon>Flavobacteriaceae</taxon>
        <taxon>Aquimarina</taxon>
    </lineage>
</organism>
<dbReference type="PROSITE" id="PS00041">
    <property type="entry name" value="HTH_ARAC_FAMILY_1"/>
    <property type="match status" value="1"/>
</dbReference>
<keyword evidence="6" id="KW-1185">Reference proteome</keyword>